<dbReference type="EMBL" id="JAQGEF010000011">
    <property type="protein sequence ID" value="MDA3615270.1"/>
    <property type="molecule type" value="Genomic_DNA"/>
</dbReference>
<sequence>MEKVQSLIYRLQQQADAKATADELLFTTELLFQQLAKYANISVFTTGSVAVWLPKGMSAAGARNLVWQDKPSATQIQQALNNLPAEKAASSVAVVAETNPPINIPAQENNIITGNEEQLSDENEEDDVVVVMPETGLAPAQTSADPGVETGKDLLEFTLSEEADVAVNNVTDEKNYEDHVRHIVTPDSSIEVKPDEYTQPIINTSPDTEVFELSIDPDDEELKQIEQIEKFKKEEQERQLTQQEIEVPALEEEEYKPEPVVLVTPKPGTETETPKEEKSIFNGLFGNLPKSAADVVKNVFNNAANLVQHKATDTPGTEYKPIADTSEIPGINKTDKVSTELNERFKSSAAPGLSKIVTGNTEKINDLRKAFTINEKYQMIQSLFRGDEDMFERTLRTINNFETISESKYWIQRELVFKLGWNDEHELVQLFYNAVAKKFA</sequence>
<keyword evidence="2" id="KW-1185">Reference proteome</keyword>
<name>A0ABT4UKH9_9BACT</name>
<proteinExistence type="predicted"/>
<organism evidence="1 2">
    <name type="scientific">Polluticaenibacter yanchengensis</name>
    <dbReference type="NCBI Taxonomy" id="3014562"/>
    <lineage>
        <taxon>Bacteria</taxon>
        <taxon>Pseudomonadati</taxon>
        <taxon>Bacteroidota</taxon>
        <taxon>Chitinophagia</taxon>
        <taxon>Chitinophagales</taxon>
        <taxon>Chitinophagaceae</taxon>
        <taxon>Polluticaenibacter</taxon>
    </lineage>
</organism>
<evidence type="ECO:0000313" key="2">
    <source>
        <dbReference type="Proteomes" id="UP001210231"/>
    </source>
</evidence>
<accession>A0ABT4UKH9</accession>
<comment type="caution">
    <text evidence="1">The sequence shown here is derived from an EMBL/GenBank/DDBJ whole genome shotgun (WGS) entry which is preliminary data.</text>
</comment>
<reference evidence="1 2" key="1">
    <citation type="submission" date="2022-12" db="EMBL/GenBank/DDBJ databases">
        <title>Chitinophagaceae gen. sp. nov., a new member of the family Chitinophagaceae, isolated from soil in a chemical factory.</title>
        <authorList>
            <person name="Ke Z."/>
        </authorList>
    </citation>
    <scope>NUCLEOTIDE SEQUENCE [LARGE SCALE GENOMIC DNA]</scope>
    <source>
        <strain evidence="1 2">LY-5</strain>
    </source>
</reference>
<evidence type="ECO:0000313" key="1">
    <source>
        <dbReference type="EMBL" id="MDA3615270.1"/>
    </source>
</evidence>
<gene>
    <name evidence="1" type="ORF">O3P16_10665</name>
</gene>
<dbReference type="Proteomes" id="UP001210231">
    <property type="component" value="Unassembled WGS sequence"/>
</dbReference>
<protein>
    <submittedName>
        <fullName evidence="1">Uncharacterized protein</fullName>
    </submittedName>
</protein>